<evidence type="ECO:0000256" key="2">
    <source>
        <dbReference type="ARBA" id="ARBA00012418"/>
    </source>
</evidence>
<dbReference type="Proteomes" id="UP000007305">
    <property type="component" value="Mitochondrion"/>
</dbReference>
<dbReference type="InterPro" id="IPR002092">
    <property type="entry name" value="DNA-dir_Rpol_phage-type"/>
</dbReference>
<comment type="function">
    <text evidence="8">DNA-dependent RNA polymerase catalyzes the transcription of DNA into RNA using the four ribonucleoside triphosphates as substrates.</text>
</comment>
<dbReference type="GO" id="GO:0006390">
    <property type="term" value="P:mitochondrial transcription"/>
    <property type="evidence" value="ECO:0000318"/>
    <property type="project" value="GO_Central"/>
</dbReference>
<evidence type="ECO:0000256" key="7">
    <source>
        <dbReference type="ARBA" id="ARBA00048552"/>
    </source>
</evidence>
<dbReference type="PaxDb" id="4577-GRMZM2G155602_P01"/>
<dbReference type="PANTHER" id="PTHR10102">
    <property type="entry name" value="DNA-DIRECTED RNA POLYMERASE, MITOCHONDRIAL"/>
    <property type="match status" value="1"/>
</dbReference>
<evidence type="ECO:0000313" key="10">
    <source>
        <dbReference type="EMBL" id="AAR91050.1"/>
    </source>
</evidence>
<dbReference type="EC" id="2.7.7.6" evidence="2 8"/>
<accession>Q6R9C0</accession>
<evidence type="ECO:0000313" key="11">
    <source>
        <dbReference type="Proteomes" id="UP000007305"/>
    </source>
</evidence>
<evidence type="ECO:0000256" key="1">
    <source>
        <dbReference type="ARBA" id="ARBA00009493"/>
    </source>
</evidence>
<dbReference type="Pfam" id="PF00940">
    <property type="entry name" value="RNA_pol"/>
    <property type="match status" value="1"/>
</dbReference>
<dbReference type="HOGENOM" id="CLU_659504_0_0_1"/>
<proteinExistence type="inferred from homology"/>
<dbReference type="EMBL" id="AY506529">
    <property type="protein sequence ID" value="AAR91050.1"/>
    <property type="molecule type" value="Genomic_DNA"/>
</dbReference>
<feature type="domain" description="DNA-directed RNA polymerase C-terminal" evidence="9">
    <location>
        <begin position="208"/>
        <end position="328"/>
    </location>
</feature>
<dbReference type="PANTHER" id="PTHR10102:SF8">
    <property type="entry name" value="DNA-DIRECTED RNA POLYMERASE-RELATED"/>
    <property type="match status" value="1"/>
</dbReference>
<keyword evidence="11" id="KW-1185">Reference proteome</keyword>
<protein>
    <recommendedName>
        <fullName evidence="2 8">DNA-directed RNA polymerase</fullName>
        <ecNumber evidence="2 8">2.7.7.6</ecNumber>
    </recommendedName>
</protein>
<dbReference type="GO" id="GO:0003677">
    <property type="term" value="F:DNA binding"/>
    <property type="evidence" value="ECO:0007669"/>
    <property type="project" value="InterPro"/>
</dbReference>
<comment type="catalytic activity">
    <reaction evidence="7 8">
        <text>RNA(n) + a ribonucleoside 5'-triphosphate = RNA(n+1) + diphosphate</text>
        <dbReference type="Rhea" id="RHEA:21248"/>
        <dbReference type="Rhea" id="RHEA-COMP:14527"/>
        <dbReference type="Rhea" id="RHEA-COMP:17342"/>
        <dbReference type="ChEBI" id="CHEBI:33019"/>
        <dbReference type="ChEBI" id="CHEBI:61557"/>
        <dbReference type="ChEBI" id="CHEBI:140395"/>
        <dbReference type="EC" id="2.7.7.6"/>
    </reaction>
</comment>
<dbReference type="AlphaFoldDB" id="Q6R9C0"/>
<sequence length="417" mass="48792">MVSDEKTARLTRVINKLQSVPYQINTKLLCHLVKCKDIYHASGLLMPSILASIDRTEGTVRLKHHYLNDKEMKKYFSLKDLINIWIKNIQSACYEQYILKLADALQNYNLYFPTFLDFRGRNYRYGPFHYHERDLVRSLILFAQSGVTDTPPDKGSQGIRTFMASTAFHYSKYWKNYNEGIIWFIKNIHECPDLNSNKADIVLDRLANLARKARHPFQFLSSVITLKNRDSDKIARTPIHLDASASAYQMLSYLLGNITMARNTNLISENNKINNIYEIIDSDFKKYIERKYGEHIITRYVCSLFDRDIIKNIFMPIVYGKSKFSTAIDLLGKIGSYMVVEDLKTIIKECYNFWESEYKDMRNLMHLVASISWVSGFINKPVIYSTEYWITVQDYIIMEPVKITVKYQTHGMVLILK</sequence>
<evidence type="ECO:0000256" key="8">
    <source>
        <dbReference type="RuleBase" id="RU003805"/>
    </source>
</evidence>
<dbReference type="PROSITE" id="PS00900">
    <property type="entry name" value="RNA_POL_PHAGE_1"/>
    <property type="match status" value="1"/>
</dbReference>
<keyword evidence="10" id="KW-0496">Mitochondrion</keyword>
<dbReference type="SUPFAM" id="SSF56672">
    <property type="entry name" value="DNA/RNA polymerases"/>
    <property type="match status" value="1"/>
</dbReference>
<evidence type="ECO:0000259" key="9">
    <source>
        <dbReference type="Pfam" id="PF00940"/>
    </source>
</evidence>
<dbReference type="InterPro" id="IPR043502">
    <property type="entry name" value="DNA/RNA_pol_sf"/>
</dbReference>
<dbReference type="STRING" id="4577.Q6R9C0"/>
<dbReference type="eggNOG" id="KOG1038">
    <property type="taxonomic scope" value="Eukaryota"/>
</dbReference>
<keyword evidence="4 8" id="KW-0808">Transferase</keyword>
<dbReference type="InterPro" id="IPR046950">
    <property type="entry name" value="DNA-dir_Rpol_C_phage-type"/>
</dbReference>
<reference evidence="10 11" key="1">
    <citation type="journal article" date="2004" name="Plant Physiol.">
        <title>Sequence and comparative analysis of the maize NB mitochondrial genome.</title>
        <authorList>
            <person name="Clifton S.W."/>
            <person name="Minx P."/>
            <person name="Fauron C.M.-R."/>
            <person name="Gibson M."/>
            <person name="Allen J.O."/>
            <person name="Sun H."/>
            <person name="Thompson M."/>
            <person name="Barbazuk W.B."/>
            <person name="Kanuganti S."/>
            <person name="Tayloe C."/>
            <person name="Meyer L."/>
            <person name="Wilson R.K."/>
            <person name="Newton K.J."/>
        </authorList>
    </citation>
    <scope>NUCLEOTIDE SEQUENCE</scope>
    <source>
        <strain evidence="11">cv. B37N</strain>
    </source>
</reference>
<keyword evidence="6 8" id="KW-0804">Transcription</keyword>
<evidence type="ECO:0000256" key="3">
    <source>
        <dbReference type="ARBA" id="ARBA00022478"/>
    </source>
</evidence>
<comment type="similarity">
    <text evidence="1 8">Belongs to the phage and mitochondrial RNA polymerase family.</text>
</comment>
<evidence type="ECO:0000256" key="4">
    <source>
        <dbReference type="ARBA" id="ARBA00022679"/>
    </source>
</evidence>
<dbReference type="GeneID" id="4055954"/>
<keyword evidence="3 8" id="KW-0240">DNA-directed RNA polymerase</keyword>
<evidence type="ECO:0000256" key="5">
    <source>
        <dbReference type="ARBA" id="ARBA00022695"/>
    </source>
</evidence>
<keyword evidence="5 8" id="KW-0548">Nucleotidyltransferase</keyword>
<dbReference type="OMA" id="MESINIW"/>
<dbReference type="GO" id="GO:0034245">
    <property type="term" value="C:mitochondrial DNA-directed RNA polymerase complex"/>
    <property type="evidence" value="ECO:0000318"/>
    <property type="project" value="GO_Central"/>
</dbReference>
<dbReference type="RefSeq" id="YP_588388.1">
    <property type="nucleotide sequence ID" value="NC_007982.1"/>
</dbReference>
<geneLocation type="mitochondrion" evidence="10"/>
<evidence type="ECO:0000256" key="6">
    <source>
        <dbReference type="ARBA" id="ARBA00023163"/>
    </source>
</evidence>
<name>Q6R9C0_MAIZE</name>
<organism evidence="10 11">
    <name type="scientific">Zea mays</name>
    <name type="common">Maize</name>
    <dbReference type="NCBI Taxonomy" id="4577"/>
    <lineage>
        <taxon>Eukaryota</taxon>
        <taxon>Viridiplantae</taxon>
        <taxon>Streptophyta</taxon>
        <taxon>Embryophyta</taxon>
        <taxon>Tracheophyta</taxon>
        <taxon>Spermatophyta</taxon>
        <taxon>Magnoliopsida</taxon>
        <taxon>Liliopsida</taxon>
        <taxon>Poales</taxon>
        <taxon>Poaceae</taxon>
        <taxon>PACMAD clade</taxon>
        <taxon>Panicoideae</taxon>
        <taxon>Andropogonodae</taxon>
        <taxon>Andropogoneae</taxon>
        <taxon>Tripsacinae</taxon>
        <taxon>Zea</taxon>
    </lineage>
</organism>
<dbReference type="GO" id="GO:0003899">
    <property type="term" value="F:DNA-directed RNA polymerase activity"/>
    <property type="evidence" value="ECO:0000318"/>
    <property type="project" value="GO_Central"/>
</dbReference>
<dbReference type="InParanoid" id="Q6R9C0"/>
<dbReference type="OrthoDB" id="776361at2759"/>
<dbReference type="SMR" id="Q6R9C0"/>
<gene>
    <name evidence="10" type="primary">orf417</name>
</gene>
<dbReference type="PROSITE" id="PS00489">
    <property type="entry name" value="RNA_POL_PHAGE_2"/>
    <property type="match status" value="1"/>
</dbReference>